<sequence>MGVDMRVSFQVAAKPGEWVSVPNEFRGDRSYSLFAWLGAPPKRDRFNCNTIVPVHKLRGLPKDISPDEEELYGEHSYSWLTSEEILSAAWPDGAEDNDDPDNIFIEFINVVKHLHAEHGDVRIVFGFEG</sequence>
<proteinExistence type="predicted"/>
<accession>A0A5V1MTP4</accession>
<reference evidence="1" key="1">
    <citation type="submission" date="2018-07" db="EMBL/GenBank/DDBJ databases">
        <authorList>
            <consortium name="PulseNet: The National Subtyping Network for Foodborne Disease Surveillance"/>
            <person name="Tarr C.L."/>
            <person name="Trees E."/>
            <person name="Katz L.S."/>
            <person name="Carleton-Romer H.A."/>
            <person name="Stroika S."/>
            <person name="Kucerova Z."/>
            <person name="Roache K.F."/>
            <person name="Sabol A.L."/>
            <person name="Besser J."/>
            <person name="Gerner-Smidt P."/>
        </authorList>
    </citation>
    <scope>NUCLEOTIDE SEQUENCE</scope>
    <source>
        <strain evidence="1">PNUSAS020231</strain>
    </source>
</reference>
<gene>
    <name evidence="1" type="ORF">CIY58_23255</name>
</gene>
<name>A0A5V1MTP4_SALER</name>
<comment type="caution">
    <text evidence="1">The sequence shown here is derived from an EMBL/GenBank/DDBJ whole genome shotgun (WGS) entry which is preliminary data.</text>
</comment>
<evidence type="ECO:0000313" key="1">
    <source>
        <dbReference type="EMBL" id="EBT2118705.1"/>
    </source>
</evidence>
<organism evidence="1">
    <name type="scientific">Salmonella enterica</name>
    <name type="common">Salmonella choleraesuis</name>
    <dbReference type="NCBI Taxonomy" id="28901"/>
    <lineage>
        <taxon>Bacteria</taxon>
        <taxon>Pseudomonadati</taxon>
        <taxon>Pseudomonadota</taxon>
        <taxon>Gammaproteobacteria</taxon>
        <taxon>Enterobacterales</taxon>
        <taxon>Enterobacteriaceae</taxon>
        <taxon>Salmonella</taxon>
    </lineage>
</organism>
<dbReference type="EMBL" id="AAGXZS010000025">
    <property type="protein sequence ID" value="EBT2118705.1"/>
    <property type="molecule type" value="Genomic_DNA"/>
</dbReference>
<protein>
    <submittedName>
        <fullName evidence="1">Uncharacterized protein</fullName>
    </submittedName>
</protein>
<dbReference type="AlphaFoldDB" id="A0A5V1MTP4"/>